<protein>
    <recommendedName>
        <fullName evidence="6">Immunoglobulin subtype domain-containing protein</fullName>
    </recommendedName>
</protein>
<dbReference type="EMBL" id="JAAMOB010000022">
    <property type="protein sequence ID" value="KAF4097258.1"/>
    <property type="molecule type" value="Genomic_DNA"/>
</dbReference>
<feature type="signal peptide" evidence="3">
    <location>
        <begin position="1"/>
        <end position="20"/>
    </location>
</feature>
<feature type="transmembrane region" description="Helical" evidence="2">
    <location>
        <begin position="180"/>
        <end position="203"/>
    </location>
</feature>
<feature type="region of interest" description="Disordered" evidence="1">
    <location>
        <begin position="113"/>
        <end position="132"/>
    </location>
</feature>
<dbReference type="AlphaFoldDB" id="A0A7J6BQG1"/>
<keyword evidence="5" id="KW-1185">Reference proteome</keyword>
<feature type="compositionally biased region" description="Polar residues" evidence="1">
    <location>
        <begin position="113"/>
        <end position="122"/>
    </location>
</feature>
<dbReference type="InterPro" id="IPR013783">
    <property type="entry name" value="Ig-like_fold"/>
</dbReference>
<dbReference type="SUPFAM" id="SSF48726">
    <property type="entry name" value="Immunoglobulin"/>
    <property type="match status" value="1"/>
</dbReference>
<dbReference type="Proteomes" id="UP000579812">
    <property type="component" value="Unassembled WGS sequence"/>
</dbReference>
<dbReference type="Gene3D" id="2.60.40.10">
    <property type="entry name" value="Immunoglobulins"/>
    <property type="match status" value="1"/>
</dbReference>
<evidence type="ECO:0000313" key="4">
    <source>
        <dbReference type="EMBL" id="KAF4097258.1"/>
    </source>
</evidence>
<dbReference type="OrthoDB" id="8946800at2759"/>
<evidence type="ECO:0000256" key="2">
    <source>
        <dbReference type="SAM" id="Phobius"/>
    </source>
</evidence>
<dbReference type="InterPro" id="IPR036179">
    <property type="entry name" value="Ig-like_dom_sf"/>
</dbReference>
<dbReference type="PANTHER" id="PTHR21063">
    <property type="entry name" value="LFA-3"/>
    <property type="match status" value="1"/>
</dbReference>
<proteinExistence type="predicted"/>
<evidence type="ECO:0000256" key="3">
    <source>
        <dbReference type="SAM" id="SignalP"/>
    </source>
</evidence>
<keyword evidence="2" id="KW-0472">Membrane</keyword>
<evidence type="ECO:0000313" key="5">
    <source>
        <dbReference type="Proteomes" id="UP000579812"/>
    </source>
</evidence>
<evidence type="ECO:0008006" key="6">
    <source>
        <dbReference type="Google" id="ProtNLM"/>
    </source>
</evidence>
<name>A0A7J6BQG1_9TELE</name>
<evidence type="ECO:0000256" key="1">
    <source>
        <dbReference type="SAM" id="MobiDB-lite"/>
    </source>
</evidence>
<reference evidence="4 5" key="1">
    <citation type="submission" date="2020-04" db="EMBL/GenBank/DDBJ databases">
        <title>Chromosome-level genome assembly of a cyprinid fish Onychostoma macrolepis by integration of Nanopore Sequencing, Bionano and Hi-C technology.</title>
        <authorList>
            <person name="Wang D."/>
        </authorList>
    </citation>
    <scope>NUCLEOTIDE SEQUENCE [LARGE SCALE GENOMIC DNA]</scope>
    <source>
        <strain evidence="4">SWU-2019</strain>
        <tissue evidence="4">Muscle</tissue>
    </source>
</reference>
<sequence>MMRSNVVLVLLAFLADGVFGDTEAVKSVSVMEGGPVTLYTNVTKRHHDIMLWYCNDTRIVLINRGRNTSCVYDGESGRFRDRLKVDYETGSLIITDIRAEHAGRYEAELIRSNSSGTSQSFNRPRKCDGTKIYEKNSDSEDIIKRFSLTVSASDSGKNKDEGQTEPEPQYKETSSGLSPAAVAGIVVGVVVVVLLVAAAVVVGRRRKTTEIIRNVNEIETNERQVSMDETQNERSLMI</sequence>
<feature type="chain" id="PRO_5029825220" description="Immunoglobulin subtype domain-containing protein" evidence="3">
    <location>
        <begin position="21"/>
        <end position="238"/>
    </location>
</feature>
<accession>A0A7J6BQG1</accession>
<keyword evidence="3" id="KW-0732">Signal</keyword>
<organism evidence="4 5">
    <name type="scientific">Onychostoma macrolepis</name>
    <dbReference type="NCBI Taxonomy" id="369639"/>
    <lineage>
        <taxon>Eukaryota</taxon>
        <taxon>Metazoa</taxon>
        <taxon>Chordata</taxon>
        <taxon>Craniata</taxon>
        <taxon>Vertebrata</taxon>
        <taxon>Euteleostomi</taxon>
        <taxon>Actinopterygii</taxon>
        <taxon>Neopterygii</taxon>
        <taxon>Teleostei</taxon>
        <taxon>Ostariophysi</taxon>
        <taxon>Cypriniformes</taxon>
        <taxon>Cyprinidae</taxon>
        <taxon>Acrossocheilinae</taxon>
        <taxon>Onychostoma</taxon>
    </lineage>
</organism>
<dbReference type="PANTHER" id="PTHR21063:SF4">
    <property type="entry name" value="CD48 ANTIGEN-RELATED"/>
    <property type="match status" value="1"/>
</dbReference>
<keyword evidence="2" id="KW-0812">Transmembrane</keyword>
<comment type="caution">
    <text evidence="4">The sequence shown here is derived from an EMBL/GenBank/DDBJ whole genome shotgun (WGS) entry which is preliminary data.</text>
</comment>
<gene>
    <name evidence="4" type="ORF">G5714_021266</name>
</gene>
<keyword evidence="2" id="KW-1133">Transmembrane helix</keyword>
<feature type="region of interest" description="Disordered" evidence="1">
    <location>
        <begin position="152"/>
        <end position="175"/>
    </location>
</feature>